<name>A0A7S3YV27_9EUKA</name>
<proteinExistence type="predicted"/>
<keyword evidence="5" id="KW-0812">Transmembrane</keyword>
<feature type="compositionally biased region" description="Low complexity" evidence="4">
    <location>
        <begin position="2799"/>
        <end position="2817"/>
    </location>
</feature>
<feature type="compositionally biased region" description="Polar residues" evidence="4">
    <location>
        <begin position="2744"/>
        <end position="2764"/>
    </location>
</feature>
<keyword evidence="3" id="KW-0175">Coiled coil</keyword>
<dbReference type="Pfam" id="PF00139">
    <property type="entry name" value="Lectin_legB"/>
    <property type="match status" value="1"/>
</dbReference>
<dbReference type="Pfam" id="PF00630">
    <property type="entry name" value="Filamin"/>
    <property type="match status" value="1"/>
</dbReference>
<keyword evidence="5" id="KW-0472">Membrane</keyword>
<feature type="signal peptide" evidence="6">
    <location>
        <begin position="1"/>
        <end position="16"/>
    </location>
</feature>
<evidence type="ECO:0000313" key="8">
    <source>
        <dbReference type="EMBL" id="CAE0662895.1"/>
    </source>
</evidence>
<keyword evidence="6" id="KW-0732">Signal</keyword>
<dbReference type="InterPro" id="IPR013783">
    <property type="entry name" value="Ig-like_fold"/>
</dbReference>
<dbReference type="InterPro" id="IPR014756">
    <property type="entry name" value="Ig_E-set"/>
</dbReference>
<sequence>MLLLAAHLALFGHVSATHLRFGAIDWTVPDSATEPRKVQFHFYQAIRGSLEYAFAKNVGSTDPGEYICSSNNVANCWWFSQWNGDFQYGENGNTAGDRYTYHSYGSTPREDSFTQTRTYSDGSTISAGLQNWWMTERVHVYTYSESQEYTATYSTCCRQKSGVRNVNNNQNFILKTKVQLSEVPNGIVQNPHCSAFPIFDINFGNAARLDLNRLCTTPHDNSLVFSWSSQGDSGLTLNGDNFGNNLVTPQLNVDGNGIMSWNPDKDGLYAVQFGVKDKYENTNVLDIVFNVRNGSGNPYFVEVSNPHTAAGYQPNSTLDIYTPNTQMTQEVSIGQSLQLDVWGYAPDGFLTGMTYVWGYSSSTTASHNCDGTSAYCRLRFSYTPKLGHTSRSLCVTLTSTVGTYVGAPNDPLGELSFCVSINVIERDYIYISGYVRDFRPEDTTYTGIVSALTGTNVFANFVKGELSSSFKPVFFTNSGGGTPIDVNESNFTVWFTDTTYSERKTVSVTLGHISGTAGQPGSVYEGNFNPWYPINCNGWDSSISNCVPESQNNQYFTYEVNTYFTYVNQNPATRITLESTDFLWVFIDGKLVLADTEQSDVQVGTGAGVSYVDLTTNINIIDPSSGQPTQLTLTDGDTYAMTIFFVHRSTSYNPKIKWQVPGGTICDAVSGGNNTFYITDFTTQSGTIFDPLNGQGMVGVTGTELRLTTSQTSRSSSVYYASGGVGQKFHVRDGFETSFTVRIGDCSGSTCTTSSNLAKVNGFSFIVQDDDVEARGGSGAGLGYEGLSKAVAIEFDGNTDASKNDPQINHISFHASDRISSPQLAINAQETTTPKSYTDTAIDMSPGANFTIRIQYLPGQFVTGATTRIGWIYVFYNTEPTPRLEYSVDSSVFNQFSENAYIGFTASTSSTEAVPVYISNWAFKVVQPSATLTTFKGATPTIATAGILNSATVIQAQDSCGSPVATGGDAAKFTVTMLRTTDSLSVGVTIVDNDDGTYTLKFTATIVGTYTVTVRYDNEPINSGSPSFDVVVVPNPNPHPVQSTLTTFPTGYIVGETSSAVFILRDAWGNTITSNLVTSSGSNPVTVSVSPDPTSTNFDNQGFININFDLQSKAYTVNLTSLETRDSGFLIRLQSSGVDITGGTGSPQTIQFIAGDLNHTKSYRDPANPPSTALVAGNSGSFYIIPADKIGNRILTSTTGYTFNYTVNSTVSDTLCTTCSCSWSNADQKYKCDYVRNVVGTYEIEAVLLNSSGATVGVVPDSKFTLTITPSVESSNSIAIPTSGSGSVPVTTKAGVTRTITVQSRDMYNNTRGTINSAAQFTISINGSSGAAVTAIGPSYTTGGQYTFTYTITSIIGFESTCWTVKYGGTDILAGGNVCDTWTNNVAATFTNTSDMAVTIGVVETFPVILQDIYGNNVTDDQTSILAATVAPETSSTIDASVFFNSDTNVHFVNISSTFKGKHILRFFINSILKSETSFFVNPGVVATGFVEKNDGGWQLSRSGDTRHFRVRSKDAYGNFLDGFDTGASPLYLQIRGSSCDQNLNGTYMGNGYYNFTYTNLCGYQAVMNLTMLFRDNQFDFLSFITAQAGQVNGRSIVKNGTDFSQVKAGVEFVFTIVARQDSSPFNERTSLALNQYFTLTVTALSLNFTQQSYAPTSPVANPVNGSAYINVTGLNLAYAGLYRMKISDGLETLESLSADNGYGGPGYLINVGAGNPAALVAGTTNYASFVEESGNDLTTFGILSAVAGVTKTLKVYLRDAYRAPVTDSSVTVFANLTVGSTATVVNGVFDTDHWDIPISTTVKGTHTFQVIFQFGSSSLNCGPSAYTYTVTAASISAKNSTLTVSSANTNAGTSVTFTTCFFDQFGNNAESTAIPARSRLNYTFMGALNTRTFYPDSGTSPQQTGANAHCIAFEWLETVADTYTVNGTLDGSAIGDVLTFVVANSLTIGSSQTTVTGLGVTITAGDTLSFTLKVKDEFNNNYTFSASDQNNFRVLLQPTSGLASSRVLGTSLGGAVYNGFGVWHLTGTGGYTGGTCQTCQTGTISVTFSQGGGDNSNIFTDGQSFQYVITSEQPYNGSFGFSTLYNEAGTLVAGRVSRGIVFSTFDRFGNPATKDTIPTGRITARVFTTDPPCDSGDIDLSSLPYANRTTVDLAWNATQYRYELTITSFEIGIFKIGLLYDGKLVCDTSARYDIVVNSPGYSPQYTIVSEFNTEIEVGQSNSFLINFNDEYNNPASANTTVSILGFENFVVQNATLNSGVWSLRVVGFSTRISFTVTTTGTYTFQILLDGTPVPPSNYRANDKVATVAPTGSPTLTASPATTTPTSRPTPSPIVSSPTVTAMPTAYPSTAPTAAPYASQIITATVGSVASVVATPFQEIRVGQLRSISFQGQDVFGNNVTEDNFNITLTFSSVTTDSTVSATIFNRSMGVAWFQYLFTLEGTYIPRVNVDIGGAPVVSSMALAALTVYPQTCAARIPVGSTPYSCPDGTCVSDYSQCAGQHQDTCSVDQVTCWDGSCASSTFNCSCPSGTTRCPTGACEPADQCPQPESCVGDRLYKCSGIEVCRQSADDCPTLRTCPYGYLACPDGFSCARNYSECLDYTPSACPNGFGTCPDGTCVQSVEQCPTQPTCPLGQYVCPDGSCKGDRSLCGELNGCEGSDTVTFRCQDNTCAVSAEMCPSSPSCPPGFLMCLDRSCARALASCPGGVTGGFTPPVLPTAQPTRNPFVAGGTADPTPFPVVAPTNVPTKYPTRSQQPTREPTANGGTYYPSTEPTRRPTYEPTPFPTPEPTQSVSPTKNPTIKPTSGPTTTGGTQVPTMRPSLHPVTAGPTRSPTLNGYTYSPTSGPTASTLPPTPQALVYTCNPPKVRCPDGSCSNSWINCPSRKTCPSSQPYLCVSGSCVASWTECEADFPVCDGAKSLRCPDGTCALKQEDCPTGVTCPNTHPVLCSDGECVKNSTMCQATPQCGSSTEEIKVLKCPDGSCAYNSFDNCPTINTCPESKPVRCADRSCRATIADCPSPDVLMCPAGTVRCSTGECKATVNLCPTIISCEESKKRCYDGTCRTTCPEDGADGTPEEIPECPEGMIQCPQAAVGISCRASLDDCPTGIICPASAPVRCQDQSCAASSAACPKLLEENYPDSRYLCPDGSYSTSVDSCGTPVTCLDSAPHACWDGTCRVLPQDCPDFVDCGDAFQCPDGSCVSLPWSCNPIVSCSVKTKPVRCPIPPDTNNANNCAASKSECSDPYARSMIDSSASEVSVCPLGLDRCRGKFSGGPFCASSQVCSFGREATFCKQSSGLAFECPSGICVGSSDQCQVDNGCPFNLPHKCSDGSCATSSGACGGSLPTCDAGYVGTAAAMTTDSGFINNLGRDSVTNRRSCADGSCLATFVGNTINYDNCPGYSALTPTGRADGCQNGETRCNDGSCAVGNACAADNDARNMCPSNRPYRCPGGLCALSSKACPSLASYDICTSEETGSNEATFRCYSGDCVIDESMCPLILPCFNGEVRCANGQCKPSAAACPLVNSCPASVPIRCEKTGECAATPEQCLQVPTGTGSTGSNGCPASKPTRCSLGVCSNVTSVADCPETVFVGDEGCATGQSKCWDGSCAANVTVCPTLAGCPWDRPTLCGNGTCIPLGGTCTPGACAGVSCANGLCATSADQCSTSLNCPVTAPIRCSNGECRKYTAAIGAFMAAMDSTIQPSDYCPSSLYCFGSGPVACPAGVCVASAEQCPAVIPCPDSNYPTQCADGTCAESIAACSSKPPSCPPGQPQLCSSGACVSSQTICPTVYGTGCEDPLLPFQCFDGTCTDSYKACMVKRLEIQGVTTSRLDAIELSTEGFGSNAVGLQGLDVTSGCSSNDEYLCSDGSCVSKAFRSQLCPIIPKCTDEKPYRCLDGTCTTGPQACTSDPGCTGDNVQCADGSCRPKGECPRYDGCDVEQYICWAEQSCAKSLEDCVNNTLSYSDIYVRSPYLEQIGVCVGSSCRRDKRSPRVVATISRTQETRVVAVDDTVDGESVVLTVPAGAVVTRGSTTDSVYMYTLSAAESDIRSAYNFVRREFFDRLTEYIPYSRTVISAPFYCWTSTNVDSFRLNVTIEAKIDRTYLHDSGDICLASLDQYGNWRCIYPTIKDRDANPLILDGDTASGSFGTCGYINGTGKLYAFIYTPGRAESKKTNDVLGFLQQYWPFIALGCIVISLSTIYLGYYCFRKLRYRAKYLAEVRAQTDKRIELQRMQAVGAAGGNVGGKDQARMEHNPLQITINNVNNLQNMPSSRNREEQLAFEEKEQKRRLLEIEHLESDNKKLMDAIDNLKSELDTEEIA</sequence>
<evidence type="ECO:0000256" key="1">
    <source>
        <dbReference type="ARBA" id="ARBA00022734"/>
    </source>
</evidence>
<dbReference type="InterPro" id="IPR037524">
    <property type="entry name" value="PA14/GLEYA"/>
</dbReference>
<feature type="coiled-coil region" evidence="3">
    <location>
        <begin position="4273"/>
        <end position="4319"/>
    </location>
</feature>
<dbReference type="SUPFAM" id="SSF81296">
    <property type="entry name" value="E set domains"/>
    <property type="match status" value="1"/>
</dbReference>
<dbReference type="Gene3D" id="2.60.120.200">
    <property type="match status" value="1"/>
</dbReference>
<dbReference type="SMART" id="SM00557">
    <property type="entry name" value="IG_FLMN"/>
    <property type="match status" value="1"/>
</dbReference>
<evidence type="ECO:0000256" key="5">
    <source>
        <dbReference type="SAM" id="Phobius"/>
    </source>
</evidence>
<feature type="domain" description="PA14" evidence="7">
    <location>
        <begin position="514"/>
        <end position="672"/>
    </location>
</feature>
<dbReference type="Gene3D" id="2.60.40.10">
    <property type="entry name" value="Immunoglobulins"/>
    <property type="match status" value="1"/>
</dbReference>
<protein>
    <recommendedName>
        <fullName evidence="7">PA14 domain-containing protein</fullName>
    </recommendedName>
</protein>
<evidence type="ECO:0000256" key="4">
    <source>
        <dbReference type="SAM" id="MobiDB-lite"/>
    </source>
</evidence>
<gene>
    <name evidence="8" type="ORF">LGLO00237_LOCUS14496</name>
</gene>
<keyword evidence="1" id="KW-0430">Lectin</keyword>
<dbReference type="InterPro" id="IPR001298">
    <property type="entry name" value="Filamin/ABP280_rpt"/>
</dbReference>
<feature type="transmembrane region" description="Helical" evidence="5">
    <location>
        <begin position="4183"/>
        <end position="4206"/>
    </location>
</feature>
<feature type="repeat" description="Filamin" evidence="2">
    <location>
        <begin position="2195"/>
        <end position="2303"/>
    </location>
</feature>
<dbReference type="EMBL" id="HBIV01020049">
    <property type="protein sequence ID" value="CAE0662895.1"/>
    <property type="molecule type" value="Transcribed_RNA"/>
</dbReference>
<dbReference type="InterPro" id="IPR017868">
    <property type="entry name" value="Filamin/ABP280_repeat-like"/>
</dbReference>
<organism evidence="8">
    <name type="scientific">Lotharella globosa</name>
    <dbReference type="NCBI Taxonomy" id="91324"/>
    <lineage>
        <taxon>Eukaryota</taxon>
        <taxon>Sar</taxon>
        <taxon>Rhizaria</taxon>
        <taxon>Cercozoa</taxon>
        <taxon>Chlorarachniophyceae</taxon>
        <taxon>Lotharella</taxon>
    </lineage>
</organism>
<dbReference type="InterPro" id="IPR001220">
    <property type="entry name" value="Legume_lectin_dom"/>
</dbReference>
<feature type="region of interest" description="Disordered" evidence="4">
    <location>
        <begin position="2308"/>
        <end position="2339"/>
    </location>
</feature>
<dbReference type="InterPro" id="IPR013320">
    <property type="entry name" value="ConA-like_dom_sf"/>
</dbReference>
<dbReference type="GO" id="GO:0030246">
    <property type="term" value="F:carbohydrate binding"/>
    <property type="evidence" value="ECO:0007669"/>
    <property type="project" value="UniProtKB-KW"/>
</dbReference>
<evidence type="ECO:0000256" key="6">
    <source>
        <dbReference type="SAM" id="SignalP"/>
    </source>
</evidence>
<keyword evidence="5" id="KW-1133">Transmembrane helix</keyword>
<dbReference type="PROSITE" id="PS51820">
    <property type="entry name" value="PA14"/>
    <property type="match status" value="1"/>
</dbReference>
<accession>A0A7S3YV27</accession>
<feature type="compositionally biased region" description="Low complexity" evidence="4">
    <location>
        <begin position="2309"/>
        <end position="2339"/>
    </location>
</feature>
<feature type="chain" id="PRO_5031504517" description="PA14 domain-containing protein" evidence="6">
    <location>
        <begin position="17"/>
        <end position="4319"/>
    </location>
</feature>
<evidence type="ECO:0000256" key="3">
    <source>
        <dbReference type="SAM" id="Coils"/>
    </source>
</evidence>
<dbReference type="SUPFAM" id="SSF49899">
    <property type="entry name" value="Concanavalin A-like lectins/glucanases"/>
    <property type="match status" value="1"/>
</dbReference>
<evidence type="ECO:0000259" key="7">
    <source>
        <dbReference type="PROSITE" id="PS51820"/>
    </source>
</evidence>
<feature type="region of interest" description="Disordered" evidence="4">
    <location>
        <begin position="2744"/>
        <end position="2835"/>
    </location>
</feature>
<feature type="repeat" description="Filamin" evidence="2">
    <location>
        <begin position="965"/>
        <end position="1030"/>
    </location>
</feature>
<reference evidence="8" key="1">
    <citation type="submission" date="2021-01" db="EMBL/GenBank/DDBJ databases">
        <authorList>
            <person name="Corre E."/>
            <person name="Pelletier E."/>
            <person name="Niang G."/>
            <person name="Scheremetjew M."/>
            <person name="Finn R."/>
            <person name="Kale V."/>
            <person name="Holt S."/>
            <person name="Cochrane G."/>
            <person name="Meng A."/>
            <person name="Brown T."/>
            <person name="Cohen L."/>
        </authorList>
    </citation>
    <scope>NUCLEOTIDE SEQUENCE</scope>
    <source>
        <strain evidence="8">CCCM811</strain>
    </source>
</reference>
<dbReference type="PROSITE" id="PS50194">
    <property type="entry name" value="FILAMIN_REPEAT"/>
    <property type="match status" value="2"/>
</dbReference>
<evidence type="ECO:0000256" key="2">
    <source>
        <dbReference type="PROSITE-ProRule" id="PRU00087"/>
    </source>
</evidence>